<evidence type="ECO:0000256" key="3">
    <source>
        <dbReference type="ARBA" id="ARBA00022574"/>
    </source>
</evidence>
<evidence type="ECO:0000256" key="5">
    <source>
        <dbReference type="ARBA" id="ARBA00023110"/>
    </source>
</evidence>
<dbReference type="PANTHER" id="PTHR45625:SF4">
    <property type="entry name" value="PEPTIDYLPROLYL ISOMERASE DOMAIN AND WD REPEAT-CONTAINING PROTEIN 1"/>
    <property type="match status" value="1"/>
</dbReference>
<dbReference type="GO" id="GO:0005634">
    <property type="term" value="C:nucleus"/>
    <property type="evidence" value="ECO:0007669"/>
    <property type="project" value="UniProtKB-ARBA"/>
</dbReference>
<accession>A0A6G1SG09</accession>
<dbReference type="SUPFAM" id="SSF50891">
    <property type="entry name" value="Cyclophilin-like"/>
    <property type="match status" value="1"/>
</dbReference>
<dbReference type="EMBL" id="GGYP01004079">
    <property type="protein sequence ID" value="MDE48850.1"/>
    <property type="molecule type" value="Transcribed_RNA"/>
</dbReference>
<dbReference type="GO" id="GO:0003755">
    <property type="term" value="F:peptidyl-prolyl cis-trans isomerase activity"/>
    <property type="evidence" value="ECO:0007669"/>
    <property type="project" value="UniProtKB-KW"/>
</dbReference>
<evidence type="ECO:0000313" key="10">
    <source>
        <dbReference type="EMBL" id="MDE48850.1"/>
    </source>
</evidence>
<dbReference type="InterPro" id="IPR002130">
    <property type="entry name" value="Cyclophilin-type_PPIase_dom"/>
</dbReference>
<feature type="region of interest" description="Disordered" evidence="8">
    <location>
        <begin position="1"/>
        <end position="33"/>
    </location>
</feature>
<keyword evidence="3 7" id="KW-0853">WD repeat</keyword>
<dbReference type="Gene3D" id="2.130.10.10">
    <property type="entry name" value="YVTN repeat-like/Quinoprotein amine dehydrogenase"/>
    <property type="match status" value="1"/>
</dbReference>
<dbReference type="InterPro" id="IPR029000">
    <property type="entry name" value="Cyclophilin-like_dom_sf"/>
</dbReference>
<dbReference type="AlphaFoldDB" id="A0A6G1SG09"/>
<keyword evidence="5" id="KW-0697">Rotamase</keyword>
<dbReference type="Pfam" id="PF00160">
    <property type="entry name" value="Pro_isomerase"/>
    <property type="match status" value="1"/>
</dbReference>
<feature type="repeat" description="WD" evidence="7">
    <location>
        <begin position="267"/>
        <end position="301"/>
    </location>
</feature>
<evidence type="ECO:0000256" key="2">
    <source>
        <dbReference type="ARBA" id="ARBA00013194"/>
    </source>
</evidence>
<organism evidence="10">
    <name type="scientific">Aceria tosichella</name>
    <name type="common">wheat curl mite</name>
    <dbReference type="NCBI Taxonomy" id="561515"/>
    <lineage>
        <taxon>Eukaryota</taxon>
        <taxon>Metazoa</taxon>
        <taxon>Ecdysozoa</taxon>
        <taxon>Arthropoda</taxon>
        <taxon>Chelicerata</taxon>
        <taxon>Arachnida</taxon>
        <taxon>Acari</taxon>
        <taxon>Acariformes</taxon>
        <taxon>Trombidiformes</taxon>
        <taxon>Prostigmata</taxon>
        <taxon>Eupodina</taxon>
        <taxon>Eriophyoidea</taxon>
        <taxon>Eriophyidae</taxon>
        <taxon>Eriophyinae</taxon>
        <taxon>Aceriini</taxon>
        <taxon>Aceria</taxon>
    </lineage>
</organism>
<keyword evidence="6 10" id="KW-0413">Isomerase</keyword>
<comment type="catalytic activity">
    <reaction evidence="1">
        <text>[protein]-peptidylproline (omega=180) = [protein]-peptidylproline (omega=0)</text>
        <dbReference type="Rhea" id="RHEA:16237"/>
        <dbReference type="Rhea" id="RHEA-COMP:10747"/>
        <dbReference type="Rhea" id="RHEA-COMP:10748"/>
        <dbReference type="ChEBI" id="CHEBI:83833"/>
        <dbReference type="ChEBI" id="CHEBI:83834"/>
        <dbReference type="EC" id="5.2.1.8"/>
    </reaction>
</comment>
<evidence type="ECO:0000256" key="6">
    <source>
        <dbReference type="ARBA" id="ARBA00023235"/>
    </source>
</evidence>
<gene>
    <name evidence="10" type="primary">PPWD1_1</name>
    <name evidence="10" type="ORF">g.1415</name>
</gene>
<dbReference type="SMART" id="SM00320">
    <property type="entry name" value="WD40"/>
    <property type="match status" value="4"/>
</dbReference>
<feature type="compositionally biased region" description="Polar residues" evidence="8">
    <location>
        <begin position="12"/>
        <end position="21"/>
    </location>
</feature>
<dbReference type="FunFam" id="2.40.100.10:FF:000003">
    <property type="entry name" value="Peptidylprolyl isomerase domain and WD repeat-containing 1"/>
    <property type="match status" value="1"/>
</dbReference>
<keyword evidence="4" id="KW-0677">Repeat</keyword>
<dbReference type="PROSITE" id="PS50082">
    <property type="entry name" value="WD_REPEATS_2"/>
    <property type="match status" value="2"/>
</dbReference>
<sequence length="632" mass="72344">MSDNVDVDREQSASSARSTSQGEREDDEEQDRQLQVKRAKLMKHEEAYIRNLPSCEAYERSYMHRDIVTHVSVTKSQFLITASADGVIKFWKKTTTGIEFVKSFKSHTGPIEDLSVTPTGSELASISRKDKSVKVFDIVNFDMINMFSLDFEPKCVEWIGQSTTNDENLIISDSKSPNIYSFDSRQSDGKPKKTIDKIHSSVVCRMRLNSVHDLVVSIDISGIVKYWRAKNGRYDCIKHPNATPEHNTVIHDFIQADGSGDKTKVRLHNISFSPDGDLMATTSSDRRIKVFKFKSGKLVREFDESLERIAELQKAAPFMNNMDFARRMAIERDLDRTQSTSNEIAIFDQSGHFLLYPAMNGVKVWNWRLNKLVKQPGKEETNFRPLCLALFQGIVFDKMVRRLNVDSLESGVSDPTLFCTSYKKNRFYCFSNRYFEEEAANEEGGEVIKDRDIYNEKPTREEVMAAIEIEQQQKILNENATIHTTMGDIHLKLYPQIAPKACENFCTHSKNNYYNNHIFHRVIKQFMIQTGDPTGTGTGGDSIWDMEFEDEFSDELKHDKPFMLSMANCGPNTNGSQFFITVAPCTFLDKKHTIFGRVTRGMDVCQKISKVKTDPKTDKPYDDIKIININVF</sequence>
<dbReference type="PROSITE" id="PS50072">
    <property type="entry name" value="CSA_PPIASE_2"/>
    <property type="match status" value="1"/>
</dbReference>
<evidence type="ECO:0000256" key="1">
    <source>
        <dbReference type="ARBA" id="ARBA00000971"/>
    </source>
</evidence>
<evidence type="ECO:0000256" key="4">
    <source>
        <dbReference type="ARBA" id="ARBA00022737"/>
    </source>
</evidence>
<dbReference type="Pfam" id="PF00400">
    <property type="entry name" value="WD40"/>
    <property type="match status" value="3"/>
</dbReference>
<proteinExistence type="predicted"/>
<evidence type="ECO:0000259" key="9">
    <source>
        <dbReference type="PROSITE" id="PS50072"/>
    </source>
</evidence>
<name>A0A6G1SG09_9ACAR</name>
<reference evidence="10" key="1">
    <citation type="submission" date="2018-10" db="EMBL/GenBank/DDBJ databases">
        <title>Transcriptome assembly of Aceria tosichella (Wheat curl mite) Type 2.</title>
        <authorList>
            <person name="Scully E.D."/>
            <person name="Geib S.M."/>
            <person name="Palmer N.A."/>
            <person name="Gupta A.K."/>
            <person name="Sarath G."/>
            <person name="Tatineni S."/>
        </authorList>
    </citation>
    <scope>NUCLEOTIDE SEQUENCE</scope>
    <source>
        <strain evidence="10">LincolnNE</strain>
    </source>
</reference>
<protein>
    <recommendedName>
        <fullName evidence="2">peptidylprolyl isomerase</fullName>
        <ecNumber evidence="2">5.2.1.8</ecNumber>
    </recommendedName>
</protein>
<evidence type="ECO:0000256" key="7">
    <source>
        <dbReference type="PROSITE-ProRule" id="PRU00221"/>
    </source>
</evidence>
<feature type="compositionally biased region" description="Basic and acidic residues" evidence="8">
    <location>
        <begin position="1"/>
        <end position="11"/>
    </location>
</feature>
<dbReference type="InterPro" id="IPR044666">
    <property type="entry name" value="Cyclophilin_A-like"/>
</dbReference>
<dbReference type="InterPro" id="IPR001680">
    <property type="entry name" value="WD40_rpt"/>
</dbReference>
<dbReference type="PANTHER" id="PTHR45625">
    <property type="entry name" value="PEPTIDYL-PROLYL CIS-TRANS ISOMERASE-RELATED"/>
    <property type="match status" value="1"/>
</dbReference>
<dbReference type="SUPFAM" id="SSF50978">
    <property type="entry name" value="WD40 repeat-like"/>
    <property type="match status" value="1"/>
</dbReference>
<dbReference type="PRINTS" id="PR00153">
    <property type="entry name" value="CSAPPISMRASE"/>
</dbReference>
<dbReference type="InterPro" id="IPR015943">
    <property type="entry name" value="WD40/YVTN_repeat-like_dom_sf"/>
</dbReference>
<feature type="domain" description="PPIase cyclophilin-type" evidence="9">
    <location>
        <begin position="476"/>
        <end position="631"/>
    </location>
</feature>
<dbReference type="EC" id="5.2.1.8" evidence="2"/>
<feature type="repeat" description="WD" evidence="7">
    <location>
        <begin position="61"/>
        <end position="92"/>
    </location>
</feature>
<evidence type="ECO:0000256" key="8">
    <source>
        <dbReference type="SAM" id="MobiDB-lite"/>
    </source>
</evidence>
<dbReference type="Gene3D" id="2.40.100.10">
    <property type="entry name" value="Cyclophilin-like"/>
    <property type="match status" value="1"/>
</dbReference>
<dbReference type="InterPro" id="IPR036322">
    <property type="entry name" value="WD40_repeat_dom_sf"/>
</dbReference>